<comment type="similarity">
    <text evidence="1">Belongs to the delta endotoxin family.</text>
</comment>
<evidence type="ECO:0000259" key="10">
    <source>
        <dbReference type="Pfam" id="PF21463"/>
    </source>
</evidence>
<dbReference type="SUPFAM" id="SSF51096">
    <property type="entry name" value="delta-Endotoxin (insectocide), middle domain"/>
    <property type="match status" value="1"/>
</dbReference>
<keyword evidence="4" id="KW-0843">Virulence</keyword>
<dbReference type="InterPro" id="IPR005639">
    <property type="entry name" value="Pest_crys_dom_I"/>
</dbReference>
<dbReference type="InterPro" id="IPR001178">
    <property type="entry name" value="Pest_cryst_dom_II"/>
</dbReference>
<dbReference type="Pfam" id="PF00555">
    <property type="entry name" value="Endotoxin_M"/>
    <property type="match status" value="1"/>
</dbReference>
<evidence type="ECO:0000259" key="8">
    <source>
        <dbReference type="Pfam" id="PF03945"/>
    </source>
</evidence>
<dbReference type="InterPro" id="IPR005638">
    <property type="entry name" value="Pest_crys_dom-III"/>
</dbReference>
<dbReference type="InterPro" id="IPR036399">
    <property type="entry name" value="Pest_cryst_cen_dom_sf"/>
</dbReference>
<dbReference type="GO" id="GO:0005102">
    <property type="term" value="F:signaling receptor binding"/>
    <property type="evidence" value="ECO:0007669"/>
    <property type="project" value="InterPro"/>
</dbReference>
<dbReference type="GO" id="GO:0090729">
    <property type="term" value="F:toxin activity"/>
    <property type="evidence" value="ECO:0007669"/>
    <property type="project" value="UniProtKB-KW"/>
</dbReference>
<feature type="domain" description="Pesticidal crystal protein" evidence="6">
    <location>
        <begin position="328"/>
        <end position="464"/>
    </location>
</feature>
<dbReference type="InterPro" id="IPR008979">
    <property type="entry name" value="Galactose-bd-like_sf"/>
</dbReference>
<evidence type="ECO:0000256" key="1">
    <source>
        <dbReference type="ARBA" id="ARBA00007819"/>
    </source>
</evidence>
<proteinExistence type="inferred from homology"/>
<dbReference type="PANTHER" id="PTHR37003:SF2">
    <property type="entry name" value="PESTICIDAL CRYSTAL PROTEIN N-TERMINAL DOMAIN-CONTAINING PROTEIN"/>
    <property type="match status" value="1"/>
</dbReference>
<dbReference type="Pfam" id="PF17997">
    <property type="entry name" value="Cry1Ac_D5"/>
    <property type="match status" value="2"/>
</dbReference>
<feature type="domain" description="Pesticidal crystal protein Cry" evidence="9">
    <location>
        <begin position="916"/>
        <end position="983"/>
    </location>
</feature>
<dbReference type="Gene3D" id="2.100.10.10">
    <property type="entry name" value="Pesticidal crystal protein, central domain"/>
    <property type="match status" value="1"/>
</dbReference>
<feature type="domain" description="Pesticidal crystal protein" evidence="7">
    <location>
        <begin position="528"/>
        <end position="665"/>
    </location>
</feature>
<evidence type="ECO:0000259" key="7">
    <source>
        <dbReference type="Pfam" id="PF03944"/>
    </source>
</evidence>
<dbReference type="CDD" id="cd04085">
    <property type="entry name" value="delta_endotoxin_C"/>
    <property type="match status" value="1"/>
</dbReference>
<accession>A0A9X7GNZ2</accession>
<dbReference type="Gene3D" id="1.20.190.10">
    <property type="entry name" value="Pesticidal crystal protein, N-terminal domain"/>
    <property type="match status" value="1"/>
</dbReference>
<dbReference type="SUPFAM" id="SSF56849">
    <property type="entry name" value="delta-Endotoxin (insectocide), N-terminal domain"/>
    <property type="match status" value="1"/>
</dbReference>
<dbReference type="AlphaFoldDB" id="A0A9X7GNZ2"/>
<reference evidence="11 12" key="1">
    <citation type="submission" date="2017-09" db="EMBL/GenBank/DDBJ databases">
        <title>Large-scale bioinformatics analysis of Bacillus genomes uncovers conserved roles of natural products in bacterial physiology.</title>
        <authorList>
            <consortium name="Agbiome Team Llc"/>
            <person name="Bleich R.M."/>
            <person name="Grubbs K.J."/>
            <person name="Santa Maria K.C."/>
            <person name="Allen S.E."/>
            <person name="Farag S."/>
            <person name="Shank E.A."/>
            <person name="Bowers A."/>
        </authorList>
    </citation>
    <scope>NUCLEOTIDE SEQUENCE [LARGE SCALE GENOMIC DNA]</scope>
    <source>
        <strain evidence="11 12">AFS049141</strain>
    </source>
</reference>
<evidence type="ECO:0000313" key="11">
    <source>
        <dbReference type="EMBL" id="PGO72234.1"/>
    </source>
</evidence>
<evidence type="ECO:0000256" key="3">
    <source>
        <dbReference type="ARBA" id="ARBA00022969"/>
    </source>
</evidence>
<evidence type="ECO:0000256" key="4">
    <source>
        <dbReference type="ARBA" id="ARBA00023026"/>
    </source>
</evidence>
<keyword evidence="3" id="KW-0749">Sporulation</keyword>
<feature type="domain" description="Pesticidal crystal protein Cry" evidence="9">
    <location>
        <begin position="742"/>
        <end position="863"/>
    </location>
</feature>
<dbReference type="InterPro" id="IPR041587">
    <property type="entry name" value="Cry_V"/>
</dbReference>
<comment type="caution">
    <text evidence="11">The sequence shown here is derived from an EMBL/GenBank/DDBJ whole genome shotgun (WGS) entry which is preliminary data.</text>
</comment>
<evidence type="ECO:0000256" key="2">
    <source>
        <dbReference type="ARBA" id="ARBA00022656"/>
    </source>
</evidence>
<evidence type="ECO:0000256" key="5">
    <source>
        <dbReference type="ARBA" id="ARBA00029653"/>
    </source>
</evidence>
<dbReference type="Proteomes" id="UP000223834">
    <property type="component" value="Unassembled WGS sequence"/>
</dbReference>
<dbReference type="Pfam" id="PF03945">
    <property type="entry name" value="Endotoxin_N"/>
    <property type="match status" value="1"/>
</dbReference>
<dbReference type="Pfam" id="PF03944">
    <property type="entry name" value="Endotoxin_C"/>
    <property type="match status" value="1"/>
</dbReference>
<dbReference type="GO" id="GO:0030435">
    <property type="term" value="P:sporulation resulting in formation of a cellular spore"/>
    <property type="evidence" value="ECO:0007669"/>
    <property type="project" value="UniProtKB-KW"/>
</dbReference>
<name>A0A9X7GNZ2_BACCE</name>
<dbReference type="PANTHER" id="PTHR37003">
    <property type="entry name" value="ENDOTOXIN_N DOMAIN-CONTAINING PROTEIN-RELATED"/>
    <property type="match status" value="1"/>
</dbReference>
<dbReference type="EMBL" id="NUIQ01000165">
    <property type="protein sequence ID" value="PGO72234.1"/>
    <property type="molecule type" value="Genomic_DNA"/>
</dbReference>
<feature type="domain" description="Cry1Ac-like" evidence="10">
    <location>
        <begin position="1103"/>
        <end position="1180"/>
    </location>
</feature>
<dbReference type="SUPFAM" id="SSF49785">
    <property type="entry name" value="Galactose-binding domain-like"/>
    <property type="match status" value="1"/>
</dbReference>
<dbReference type="InterPro" id="IPR038979">
    <property type="entry name" value="Pest_crys"/>
</dbReference>
<dbReference type="Pfam" id="PF21463">
    <property type="entry name" value="Cry1Ac_dom-VII"/>
    <property type="match status" value="1"/>
</dbReference>
<dbReference type="Gene3D" id="2.60.120.260">
    <property type="entry name" value="Galactose-binding domain-like"/>
    <property type="match status" value="1"/>
</dbReference>
<dbReference type="InterPro" id="IPR048645">
    <property type="entry name" value="Cry1Ac-like_dom-VII"/>
</dbReference>
<organism evidence="11 12">
    <name type="scientific">Bacillus cereus</name>
    <dbReference type="NCBI Taxonomy" id="1396"/>
    <lineage>
        <taxon>Bacteria</taxon>
        <taxon>Bacillati</taxon>
        <taxon>Bacillota</taxon>
        <taxon>Bacilli</taxon>
        <taxon>Bacillales</taxon>
        <taxon>Bacillaceae</taxon>
        <taxon>Bacillus</taxon>
        <taxon>Bacillus cereus group</taxon>
    </lineage>
</organism>
<evidence type="ECO:0000313" key="12">
    <source>
        <dbReference type="Proteomes" id="UP000223834"/>
    </source>
</evidence>
<feature type="domain" description="Pesticidal crystal protein" evidence="8">
    <location>
        <begin position="113"/>
        <end position="317"/>
    </location>
</feature>
<evidence type="ECO:0000259" key="9">
    <source>
        <dbReference type="Pfam" id="PF17997"/>
    </source>
</evidence>
<dbReference type="RefSeq" id="WP_098771438.1">
    <property type="nucleotide sequence ID" value="NZ_NUIQ01000165.1"/>
</dbReference>
<dbReference type="GO" id="GO:0001907">
    <property type="term" value="P:symbiont-mediated killing of host cell"/>
    <property type="evidence" value="ECO:0007669"/>
    <property type="project" value="InterPro"/>
</dbReference>
<sequence length="1250" mass="141679">MNQNYNEYEILGTSGMGYQSRYPLAKEPGSELQQMSYKDWMDRCERGSLAITFKSVITTALDITSAILGAAKSPKAKVARAAVQVLNAVIKLLWPEPEKPSEPAYDIDFIWKELIERVEILIEEKIDQEAYNAAIGRLSGLKRALNLYQISFELWVEDENDPELQDDIRTRFTSALFELVTTIETFKYNGQELNLLTVFVQAADFHLMLLQQGVMYGVRWGFDQRTVDSFYQNDKGEGLKNLLPKYSDYATYWYGEGLNKAKNLKANLSDTVRYPWAANLEDASVLQELEDWNLYNDYRRDMTILVLDLVAVWPTYDLHYYDNGNYGVQSELTRSIYSQAVGNVMGTVFTKEQYEVSFVRPPHLVTWLEEMFVHIRDKEQGAPIEAEMAGISLDYSYSGWDNTVYDILQGYPATGGSQIRVLAKSNVIIQDQEKNRAIYNTDIQHDKLVDRFVFYQNSGEVNYAGRDNPSSYKTFAWDTDVTNYSSQMTWINGPVNEGHFGYIQAYAPEWIPVSCEPFNKIVDAEDVITQIPAVKARELRYGARVIKGPGSTGGDLVSIAPNGLCELYVSFPNVYRMYQVRIHYACKDQTQINLNIGGTSLDIELQPTYSGVQLTYDSFDYATSKYSYIFYPDFYDVAQIVSLGNDFGTTQQDIIIDKIEFIPVNIFYEVEQDLEKARKAVNALFTSDAKNVLQLNGTDYAVDQAANLVECVSDEFHAQEKMILLDQVKVAKRLSRARNLLNYGDFESPDWSGENGWKTSQHVHVASNNPIFKGRYLHMPGATSSQFSNNVYPTYVYQKVDESKLKSYTRYLVRGFVGNSKDLELLVERYGKDVHVELDVPNDIQYSLPMNECGEFDRCRPVSYKAGSHHTCTCKDTASLYTDCQCKDKVNRPSADVYTNIPTGSAGYANGFHAHKSCGCKNNDIYQKETHPHKSCGCKDPHVFSYHIDTGCVDQEENLGLWFALKIASEKGVANIDNLEIIEAQPLTGEALARVKKREQKWKHEMVNRRLETEKAVQAAQGAIQPLFTNAQYNRLQFETLFPQIVRAEWLVQQIPYVHHPFLSEALPAVPGMNFEIAQHLLAVIRNAHALYEGRNLVRNGTFSSGTGSWHVSEGVKVQPLQNTSVLVLSEWNHEASQQLRIDPDRGYVLRVTARKEGPGKGTVTMSDCAAYTETLTFTSCDYNTIGSQIMTGGTLSGFVTKTLEIFPDTDCIRIDIGETEGTFKIESVELICMEQMENHLYDMAGNLEE</sequence>
<protein>
    <recommendedName>
        <fullName evidence="5">Crystaline entomocidal protoxin</fullName>
    </recommendedName>
</protein>
<gene>
    <name evidence="11" type="ORF">CN980_19525</name>
</gene>
<evidence type="ECO:0000259" key="6">
    <source>
        <dbReference type="Pfam" id="PF00555"/>
    </source>
</evidence>
<dbReference type="InterPro" id="IPR036716">
    <property type="entry name" value="Pest_crys_N_sf"/>
</dbReference>
<keyword evidence="2" id="KW-0800">Toxin</keyword>